<reference evidence="2 3" key="1">
    <citation type="journal article" date="2018" name="Front. Plant Sci.">
        <title>Red Clover (Trifolium pratense) and Zigzag Clover (T. medium) - A Picture of Genomic Similarities and Differences.</title>
        <authorList>
            <person name="Dluhosova J."/>
            <person name="Istvanek J."/>
            <person name="Nedelnik J."/>
            <person name="Repkova J."/>
        </authorList>
    </citation>
    <scope>NUCLEOTIDE SEQUENCE [LARGE SCALE GENOMIC DNA]</scope>
    <source>
        <strain evidence="3">cv. 10/8</strain>
        <tissue evidence="2">Leaf</tissue>
    </source>
</reference>
<feature type="compositionally biased region" description="Basic and acidic residues" evidence="1">
    <location>
        <begin position="18"/>
        <end position="27"/>
    </location>
</feature>
<comment type="caution">
    <text evidence="2">The sequence shown here is derived from an EMBL/GenBank/DDBJ whole genome shotgun (WGS) entry which is preliminary data.</text>
</comment>
<feature type="non-terminal residue" evidence="2">
    <location>
        <position position="27"/>
    </location>
</feature>
<dbReference type="EMBL" id="LXQA011412625">
    <property type="protein sequence ID" value="MCI96357.1"/>
    <property type="molecule type" value="Genomic_DNA"/>
</dbReference>
<name>A0A392W7K3_9FABA</name>
<dbReference type="Proteomes" id="UP000265520">
    <property type="component" value="Unassembled WGS sequence"/>
</dbReference>
<protein>
    <submittedName>
        <fullName evidence="2">Uncharacterized protein</fullName>
    </submittedName>
</protein>
<proteinExistence type="predicted"/>
<evidence type="ECO:0000256" key="1">
    <source>
        <dbReference type="SAM" id="MobiDB-lite"/>
    </source>
</evidence>
<keyword evidence="3" id="KW-1185">Reference proteome</keyword>
<feature type="region of interest" description="Disordered" evidence="1">
    <location>
        <begin position="1"/>
        <end position="27"/>
    </location>
</feature>
<organism evidence="2 3">
    <name type="scientific">Trifolium medium</name>
    <dbReference type="NCBI Taxonomy" id="97028"/>
    <lineage>
        <taxon>Eukaryota</taxon>
        <taxon>Viridiplantae</taxon>
        <taxon>Streptophyta</taxon>
        <taxon>Embryophyta</taxon>
        <taxon>Tracheophyta</taxon>
        <taxon>Spermatophyta</taxon>
        <taxon>Magnoliopsida</taxon>
        <taxon>eudicotyledons</taxon>
        <taxon>Gunneridae</taxon>
        <taxon>Pentapetalae</taxon>
        <taxon>rosids</taxon>
        <taxon>fabids</taxon>
        <taxon>Fabales</taxon>
        <taxon>Fabaceae</taxon>
        <taxon>Papilionoideae</taxon>
        <taxon>50 kb inversion clade</taxon>
        <taxon>NPAAA clade</taxon>
        <taxon>Hologalegina</taxon>
        <taxon>IRL clade</taxon>
        <taxon>Trifolieae</taxon>
        <taxon>Trifolium</taxon>
    </lineage>
</organism>
<sequence>MDDDKELSSPTAIAIPVDEEHTSPSAP</sequence>
<accession>A0A392W7K3</accession>
<evidence type="ECO:0000313" key="2">
    <source>
        <dbReference type="EMBL" id="MCI96357.1"/>
    </source>
</evidence>
<evidence type="ECO:0000313" key="3">
    <source>
        <dbReference type="Proteomes" id="UP000265520"/>
    </source>
</evidence>
<dbReference type="AlphaFoldDB" id="A0A392W7K3"/>